<protein>
    <submittedName>
        <fullName evidence="1">Uncharacterized protein</fullName>
    </submittedName>
</protein>
<evidence type="ECO:0000313" key="2">
    <source>
        <dbReference type="Proteomes" id="UP000092461"/>
    </source>
</evidence>
<dbReference type="EnsemblMetazoa" id="LLOJ008352-RA">
    <property type="protein sequence ID" value="LLOJ008352-PA"/>
    <property type="gene ID" value="LLOJ008352"/>
</dbReference>
<name>A0A1B0CU01_LUTLO</name>
<proteinExistence type="predicted"/>
<dbReference type="Proteomes" id="UP000092461">
    <property type="component" value="Unassembled WGS sequence"/>
</dbReference>
<reference evidence="1" key="1">
    <citation type="submission" date="2020-05" db="UniProtKB">
        <authorList>
            <consortium name="EnsemblMetazoa"/>
        </authorList>
    </citation>
    <scope>IDENTIFICATION</scope>
    <source>
        <strain evidence="1">Jacobina</strain>
    </source>
</reference>
<dbReference type="VEuPathDB" id="VectorBase:LLOJ008352"/>
<evidence type="ECO:0000313" key="1">
    <source>
        <dbReference type="EnsemblMetazoa" id="LLOJ008352-PA"/>
    </source>
</evidence>
<keyword evidence="2" id="KW-1185">Reference proteome</keyword>
<accession>A0A1B0CU01</accession>
<dbReference type="EMBL" id="AJWK01028233">
    <property type="status" value="NOT_ANNOTATED_CDS"/>
    <property type="molecule type" value="Genomic_DNA"/>
</dbReference>
<organism evidence="1 2">
    <name type="scientific">Lutzomyia longipalpis</name>
    <name type="common">Sand fly</name>
    <dbReference type="NCBI Taxonomy" id="7200"/>
    <lineage>
        <taxon>Eukaryota</taxon>
        <taxon>Metazoa</taxon>
        <taxon>Ecdysozoa</taxon>
        <taxon>Arthropoda</taxon>
        <taxon>Hexapoda</taxon>
        <taxon>Insecta</taxon>
        <taxon>Pterygota</taxon>
        <taxon>Neoptera</taxon>
        <taxon>Endopterygota</taxon>
        <taxon>Diptera</taxon>
        <taxon>Nematocera</taxon>
        <taxon>Psychodoidea</taxon>
        <taxon>Psychodidae</taxon>
        <taxon>Lutzomyia</taxon>
        <taxon>Lutzomyia</taxon>
    </lineage>
</organism>
<dbReference type="EMBL" id="AJWK01028234">
    <property type="status" value="NOT_ANNOTATED_CDS"/>
    <property type="molecule type" value="Genomic_DNA"/>
</dbReference>
<dbReference type="EMBL" id="AJWK01028232">
    <property type="status" value="NOT_ANNOTATED_CDS"/>
    <property type="molecule type" value="Genomic_DNA"/>
</dbReference>
<dbReference type="VEuPathDB" id="VectorBase:LLONM1_011850"/>
<sequence length="99" mass="11713">MSLHLRRQNVRNLRHRANNFSIIIGISSADGNIEQSHKTLLNSTHLNIPYAYPTMERGLHDRDIVGLQDFVLLEDYQSEDAFLDNLKKRFQENLIYRRF</sequence>
<dbReference type="AlphaFoldDB" id="A0A1B0CU01"/>